<dbReference type="EMBL" id="MGFE01000010">
    <property type="protein sequence ID" value="OGL99105.1"/>
    <property type="molecule type" value="Genomic_DNA"/>
</dbReference>
<evidence type="ECO:0000313" key="1">
    <source>
        <dbReference type="EMBL" id="OGL99105.1"/>
    </source>
</evidence>
<name>A0A1F7W8G6_9BACT</name>
<protein>
    <recommendedName>
        <fullName evidence="3">Transglutaminase-like domain-containing protein</fullName>
    </recommendedName>
</protein>
<reference evidence="1 2" key="1">
    <citation type="journal article" date="2016" name="Nat. Commun.">
        <title>Thousands of microbial genomes shed light on interconnected biogeochemical processes in an aquifer system.</title>
        <authorList>
            <person name="Anantharaman K."/>
            <person name="Brown C.T."/>
            <person name="Hug L.A."/>
            <person name="Sharon I."/>
            <person name="Castelle C.J."/>
            <person name="Probst A.J."/>
            <person name="Thomas B.C."/>
            <person name="Singh A."/>
            <person name="Wilkins M.J."/>
            <person name="Karaoz U."/>
            <person name="Brodie E.L."/>
            <person name="Williams K.H."/>
            <person name="Hubbard S.S."/>
            <person name="Banfield J.F."/>
        </authorList>
    </citation>
    <scope>NUCLEOTIDE SEQUENCE [LARGE SCALE GENOMIC DNA]</scope>
</reference>
<dbReference type="AlphaFoldDB" id="A0A1F7W8G6"/>
<dbReference type="Proteomes" id="UP000176501">
    <property type="component" value="Unassembled WGS sequence"/>
</dbReference>
<comment type="caution">
    <text evidence="1">The sequence shown here is derived from an EMBL/GenBank/DDBJ whole genome shotgun (WGS) entry which is preliminary data.</text>
</comment>
<gene>
    <name evidence="1" type="ORF">A2304_04550</name>
</gene>
<evidence type="ECO:0000313" key="2">
    <source>
        <dbReference type="Proteomes" id="UP000176501"/>
    </source>
</evidence>
<evidence type="ECO:0008006" key="3">
    <source>
        <dbReference type="Google" id="ProtNLM"/>
    </source>
</evidence>
<sequence length="211" mass="24522">MTDHAWTAEERRVLRSLRTPGRIQDFLNELPQNHEPDGDTCFSPRLVLRHGRAHCVEGAMLAAVALRLVGERPFLLDLTTSDDDQDHVVALFRRNAHWGAISKTNHAVLRYREPVYRTVRELAMSYFHEYFLQSNGKKTLRSYAGPVDLTRFDRRNWMTSEEEVWYVPEYLCAVSHKPVLTRGQIASLRAADWVERRAGEIVEWEDGRKTC</sequence>
<organism evidence="1 2">
    <name type="scientific">Candidatus Uhrbacteria bacterium RIFOXYB2_FULL_57_15</name>
    <dbReference type="NCBI Taxonomy" id="1802422"/>
    <lineage>
        <taxon>Bacteria</taxon>
        <taxon>Candidatus Uhriibacteriota</taxon>
    </lineage>
</organism>
<accession>A0A1F7W8G6</accession>
<proteinExistence type="predicted"/>